<keyword evidence="8" id="KW-0862">Zinc</keyword>
<evidence type="ECO:0000256" key="10">
    <source>
        <dbReference type="SAM" id="MobiDB-lite"/>
    </source>
</evidence>
<evidence type="ECO:0000256" key="5">
    <source>
        <dbReference type="ARBA" id="ARBA00022554"/>
    </source>
</evidence>
<dbReference type="GO" id="GO:0005829">
    <property type="term" value="C:cytosol"/>
    <property type="evidence" value="ECO:0007669"/>
    <property type="project" value="TreeGrafter"/>
</dbReference>
<name>A0AAX4HFY0_9ASCO</name>
<feature type="region of interest" description="Disordered" evidence="10">
    <location>
        <begin position="981"/>
        <end position="1011"/>
    </location>
</feature>
<dbReference type="KEGG" id="asau:88175863"/>
<dbReference type="InterPro" id="IPR001680">
    <property type="entry name" value="WD40_rpt"/>
</dbReference>
<dbReference type="GO" id="GO:1904263">
    <property type="term" value="P:positive regulation of TORC1 signaling"/>
    <property type="evidence" value="ECO:0007669"/>
    <property type="project" value="TreeGrafter"/>
</dbReference>
<dbReference type="AlphaFoldDB" id="A0AAX4HFY0"/>
<feature type="repeat" description="WD" evidence="9">
    <location>
        <begin position="263"/>
        <end position="304"/>
    </location>
</feature>
<keyword evidence="5" id="KW-0926">Vacuole</keyword>
<evidence type="ECO:0000256" key="4">
    <source>
        <dbReference type="ARBA" id="ARBA00015098"/>
    </source>
</evidence>
<reference evidence="12 13" key="1">
    <citation type="submission" date="2023-10" db="EMBL/GenBank/DDBJ databases">
        <title>Draft Genome Sequence of Candida saopaulonensis from a very Premature Infant with Sepsis.</title>
        <authorList>
            <person name="Ning Y."/>
            <person name="Dai R."/>
            <person name="Xiao M."/>
            <person name="Xu Y."/>
            <person name="Yan Q."/>
            <person name="Zhang L."/>
        </authorList>
    </citation>
    <scope>NUCLEOTIDE SEQUENCE [LARGE SCALE GENOMIC DNA]</scope>
    <source>
        <strain evidence="12 13">19XY460</strain>
    </source>
</reference>
<evidence type="ECO:0000256" key="2">
    <source>
        <dbReference type="ARBA" id="ARBA00004116"/>
    </source>
</evidence>
<keyword evidence="8" id="KW-0863">Zinc-finger</keyword>
<dbReference type="Pfam" id="PF17120">
    <property type="entry name" value="zf-RING_16"/>
    <property type="match status" value="1"/>
</dbReference>
<evidence type="ECO:0000313" key="13">
    <source>
        <dbReference type="Proteomes" id="UP001338582"/>
    </source>
</evidence>
<keyword evidence="6 9" id="KW-0853">WD repeat</keyword>
<sequence length="1209" mass="134189">MASGSNSLTLARFAFNIYGSSLPHPDKPLRHNEPARMASPSSKNFVYSCDRELTAIAQFSHPLGRLNSSFYDTSAFVPSQHVVLGGKNFLKLLVLNRDQSALTADLNLVDPNPSLRLQLIPRLFNVNTIKCNADLIACGLTNGNVHIFQVAGNGKSKLAYRLDDHKRVVNSMDFVDQDQLFFSGSQDGSIRLWDLRMYSQKPAIKLLASQHSDPVRSVQYSTHLKVRGKLTVLSVHDLGSMCKFDLRFPPSSAVKSILPERKWTFHTGPALSLHIHPELEYVLTGGRDRKVCLWNYSDSIASAKAPDLIMNTYGPVMKIRWNDTPNLDHQSLFHGNNNQEETDGRSSALYNYDFACLYLNDDPTITVYNLARRYVPKEIITTNTRKPIQNFTWARSPTGERRLWSISKANNFVSYNLDCHSDSLVNILRSQENLPVVATAWSEGYANMAFVSQNTEDFDMHQLEQESPSLEDPGSDDGRAEDEKIFINKQSTVSENVNVFSRSFLASLMNLPNSTAYNTTMSPKDKIHSNRHGSLFGSGAKSPSPISSQRQSVTEINSVVSPMRPSLKNTPSQSTIESYALSAAQMQLLISHSAVGARKQWNETTPSVVSLSIPVALADDAAFVSLASEYLISIPDGFSISFVCQVNAQVATSVEKHRDSLVWNLLAAMLDGEHLDEVEPAVIPEIEIEAEKFEATAVEEDLKSICSELDNFVASYNSNSTLTTNYGGPKSNTSTTSMTKALLSTSKDSSNFGDFPLERRKSFKSPRKSDHSAHKDTNKDGHSPEQEDIPFKESIDPASLFISESAEASEAEAPKKTESSTIEEQPHSGFKPALAPVPLKPVRKNASLSDLNGISLGGHLLTNPFASEAKFVNPDFMGEDQSPQSRARRPNMHRGYSFTSPTSFQKIPFTNNLVSERNLGMSNTFGASPGSAGNSSTTDGPHTVTRRKLINQTRMYQYLTNHSSSSVGSLPVPYVDGFNPSHEKSSAPALDRVDESSIKSKEPQMSKLTKAMTQVSITGSSQASETRRPWYSLNLISKALHFAIDEGDLVMAATFVLLFADLYPGRFYREVLSENQCLECLGSYIDALRTKDLYCIAVHVVNVAPKDLKYRLSLYTFKDVDMKFYCCWCQKLLVNEQSKNRFGAASENYGYWYCDECMRKQLNCVYCNEPCKGLTVVVDLVCGHRGHFGCLKEWFIEDHNTACPGGCEK</sequence>
<feature type="region of interest" description="Disordered" evidence="10">
    <location>
        <begin position="924"/>
        <end position="943"/>
    </location>
</feature>
<feature type="compositionally biased region" description="Polar residues" evidence="10">
    <location>
        <begin position="544"/>
        <end position="560"/>
    </location>
</feature>
<dbReference type="RefSeq" id="XP_062879794.1">
    <property type="nucleotide sequence ID" value="XM_063023724.1"/>
</dbReference>
<dbReference type="InterPro" id="IPR015943">
    <property type="entry name" value="WD40/YVTN_repeat-like_dom_sf"/>
</dbReference>
<accession>A0AAX4HFY0</accession>
<dbReference type="InterPro" id="IPR001841">
    <property type="entry name" value="Znf_RING"/>
</dbReference>
<dbReference type="Proteomes" id="UP001338582">
    <property type="component" value="Chromosome 6"/>
</dbReference>
<dbReference type="PROSITE" id="PS50089">
    <property type="entry name" value="ZF_RING_2"/>
    <property type="match status" value="1"/>
</dbReference>
<evidence type="ECO:0000256" key="9">
    <source>
        <dbReference type="PROSITE-ProRule" id="PRU00221"/>
    </source>
</evidence>
<evidence type="ECO:0000256" key="6">
    <source>
        <dbReference type="ARBA" id="ARBA00022574"/>
    </source>
</evidence>
<proteinExistence type="inferred from homology"/>
<dbReference type="SUPFAM" id="SSF50978">
    <property type="entry name" value="WD40 repeat-like"/>
    <property type="match status" value="1"/>
</dbReference>
<dbReference type="InterPro" id="IPR036322">
    <property type="entry name" value="WD40_repeat_dom_sf"/>
</dbReference>
<feature type="compositionally biased region" description="Polar residues" evidence="10">
    <location>
        <begin position="924"/>
        <end position="940"/>
    </location>
</feature>
<evidence type="ECO:0000256" key="8">
    <source>
        <dbReference type="PROSITE-ProRule" id="PRU00175"/>
    </source>
</evidence>
<dbReference type="SMART" id="SM00320">
    <property type="entry name" value="WD40"/>
    <property type="match status" value="3"/>
</dbReference>
<dbReference type="Gene3D" id="2.130.10.10">
    <property type="entry name" value="YVTN repeat-like/Quinoprotein amine dehydrogenase"/>
    <property type="match status" value="2"/>
</dbReference>
<dbReference type="GO" id="GO:0008270">
    <property type="term" value="F:zinc ion binding"/>
    <property type="evidence" value="ECO:0007669"/>
    <property type="project" value="UniProtKB-KW"/>
</dbReference>
<feature type="domain" description="RING-type" evidence="11">
    <location>
        <begin position="1164"/>
        <end position="1204"/>
    </location>
</feature>
<feature type="compositionally biased region" description="Basic and acidic residues" evidence="10">
    <location>
        <begin position="981"/>
        <end position="1004"/>
    </location>
</feature>
<comment type="similarity">
    <text evidence="3">Belongs to the WD repeat RTC1 family.</text>
</comment>
<evidence type="ECO:0000313" key="12">
    <source>
        <dbReference type="EMBL" id="WPK27416.1"/>
    </source>
</evidence>
<dbReference type="GeneID" id="88175863"/>
<dbReference type="PANTHER" id="PTHR46200:SF1">
    <property type="entry name" value="GATOR COMPLEX PROTEIN WDR24"/>
    <property type="match status" value="1"/>
</dbReference>
<feature type="repeat" description="WD" evidence="9">
    <location>
        <begin position="162"/>
        <end position="196"/>
    </location>
</feature>
<dbReference type="CDD" id="cd16488">
    <property type="entry name" value="mRING-H2-C3H3C2_Mio-like"/>
    <property type="match status" value="1"/>
</dbReference>
<dbReference type="GO" id="GO:0005774">
    <property type="term" value="C:vacuolar membrane"/>
    <property type="evidence" value="ECO:0007669"/>
    <property type="project" value="TreeGrafter"/>
</dbReference>
<feature type="region of interest" description="Disordered" evidence="10">
    <location>
        <begin position="806"/>
        <end position="836"/>
    </location>
</feature>
<evidence type="ECO:0000259" key="11">
    <source>
        <dbReference type="PROSITE" id="PS50089"/>
    </source>
</evidence>
<feature type="compositionally biased region" description="Basic and acidic residues" evidence="10">
    <location>
        <begin position="767"/>
        <end position="792"/>
    </location>
</feature>
<dbReference type="GO" id="GO:0061700">
    <property type="term" value="C:GATOR2 complex"/>
    <property type="evidence" value="ECO:0007669"/>
    <property type="project" value="TreeGrafter"/>
</dbReference>
<dbReference type="GO" id="GO:0016239">
    <property type="term" value="P:positive regulation of macroautophagy"/>
    <property type="evidence" value="ECO:0007669"/>
    <property type="project" value="TreeGrafter"/>
</dbReference>
<dbReference type="PROSITE" id="PS50082">
    <property type="entry name" value="WD_REPEATS_2"/>
    <property type="match status" value="2"/>
</dbReference>
<keyword evidence="7" id="KW-0677">Repeat</keyword>
<protein>
    <recommendedName>
        <fullName evidence="4">Restriction of telomere capping protein 1</fullName>
    </recommendedName>
</protein>
<dbReference type="PANTHER" id="PTHR46200">
    <property type="entry name" value="GATOR COMPLEX PROTEIN WDR24"/>
    <property type="match status" value="1"/>
</dbReference>
<gene>
    <name evidence="12" type="ORF">PUMCH_004803</name>
</gene>
<organism evidence="12 13">
    <name type="scientific">Australozyma saopauloensis</name>
    <dbReference type="NCBI Taxonomy" id="291208"/>
    <lineage>
        <taxon>Eukaryota</taxon>
        <taxon>Fungi</taxon>
        <taxon>Dikarya</taxon>
        <taxon>Ascomycota</taxon>
        <taxon>Saccharomycotina</taxon>
        <taxon>Pichiomycetes</taxon>
        <taxon>Metschnikowiaceae</taxon>
        <taxon>Australozyma</taxon>
    </lineage>
</organism>
<evidence type="ECO:0000256" key="3">
    <source>
        <dbReference type="ARBA" id="ARBA00008863"/>
    </source>
</evidence>
<feature type="region of interest" description="Disordered" evidence="10">
    <location>
        <begin position="522"/>
        <end position="571"/>
    </location>
</feature>
<dbReference type="Pfam" id="PF00400">
    <property type="entry name" value="WD40"/>
    <property type="match status" value="2"/>
</dbReference>
<evidence type="ECO:0000256" key="1">
    <source>
        <dbReference type="ARBA" id="ARBA00002738"/>
    </source>
</evidence>
<keyword evidence="13" id="KW-1185">Reference proteome</keyword>
<dbReference type="PROSITE" id="PS50294">
    <property type="entry name" value="WD_REPEATS_REGION"/>
    <property type="match status" value="1"/>
</dbReference>
<keyword evidence="8" id="KW-0479">Metal-binding</keyword>
<dbReference type="InterPro" id="IPR037590">
    <property type="entry name" value="WDR24"/>
</dbReference>
<comment type="subcellular location">
    <subcellularLocation>
        <location evidence="2">Vacuole</location>
    </subcellularLocation>
</comment>
<dbReference type="EMBL" id="CP138899">
    <property type="protein sequence ID" value="WPK27416.1"/>
    <property type="molecule type" value="Genomic_DNA"/>
</dbReference>
<evidence type="ECO:0000256" key="7">
    <source>
        <dbReference type="ARBA" id="ARBA00022737"/>
    </source>
</evidence>
<comment type="function">
    <text evidence="1">May be involved in a process influencing telomere capping.</text>
</comment>
<feature type="region of interest" description="Disordered" evidence="10">
    <location>
        <begin position="751"/>
        <end position="792"/>
    </location>
</feature>
<dbReference type="InterPro" id="IPR049566">
    <property type="entry name" value="WDR59_RTC1-like_RING_Znf"/>
</dbReference>